<evidence type="ECO:0000256" key="1">
    <source>
        <dbReference type="ARBA" id="ARBA00007584"/>
    </source>
</evidence>
<proteinExistence type="inferred from homology"/>
<accession>A0ABM1DRQ6</accession>
<sequence length="160" mass="18198">MVEAVISIVSGSVKYVDDAEVIAEYGLYAGFCEQSYHWADMQLKMRFLGLKPTNIEKLNEAMAIELGTDMLGEMAIFTMAAAILYLESWRSSSKDQRKENQQNVQLDKLTESVQEMSITVAEQDAKIRELMHRLAELNAPNYKKVIQFVVTKDPDEKPSR</sequence>
<reference evidence="4" key="1">
    <citation type="submission" date="2025-08" db="UniProtKB">
        <authorList>
            <consortium name="RefSeq"/>
        </authorList>
    </citation>
    <scope>IDENTIFICATION</scope>
</reference>
<comment type="similarity">
    <text evidence="1">Belongs to the OPA3 family.</text>
</comment>
<dbReference type="RefSeq" id="XP_014662627.1">
    <property type="nucleotide sequence ID" value="XM_014807141.1"/>
</dbReference>
<evidence type="ECO:0000256" key="2">
    <source>
        <dbReference type="ARBA" id="ARBA00023054"/>
    </source>
</evidence>
<evidence type="ECO:0000313" key="3">
    <source>
        <dbReference type="Proteomes" id="UP000695022"/>
    </source>
</evidence>
<protein>
    <submittedName>
        <fullName evidence="4">Optic atrophy 3 protein homolog</fullName>
    </submittedName>
</protein>
<dbReference type="Proteomes" id="UP000695022">
    <property type="component" value="Unplaced"/>
</dbReference>
<organism evidence="3 4">
    <name type="scientific">Priapulus caudatus</name>
    <name type="common">Priapulid worm</name>
    <dbReference type="NCBI Taxonomy" id="37621"/>
    <lineage>
        <taxon>Eukaryota</taxon>
        <taxon>Metazoa</taxon>
        <taxon>Ecdysozoa</taxon>
        <taxon>Scalidophora</taxon>
        <taxon>Priapulida</taxon>
        <taxon>Priapulimorpha</taxon>
        <taxon>Priapulimorphida</taxon>
        <taxon>Priapulidae</taxon>
        <taxon>Priapulus</taxon>
    </lineage>
</organism>
<dbReference type="GeneID" id="106805519"/>
<dbReference type="PANTHER" id="PTHR12499">
    <property type="entry name" value="OPTIC ATROPHY 3 PROTEIN OPA3"/>
    <property type="match status" value="1"/>
</dbReference>
<dbReference type="InterPro" id="IPR010754">
    <property type="entry name" value="OPA3-like"/>
</dbReference>
<keyword evidence="2" id="KW-0175">Coiled coil</keyword>
<gene>
    <name evidence="4" type="primary">LOC106805519</name>
</gene>
<evidence type="ECO:0000313" key="4">
    <source>
        <dbReference type="RefSeq" id="XP_014662627.1"/>
    </source>
</evidence>
<keyword evidence="3" id="KW-1185">Reference proteome</keyword>
<dbReference type="PANTHER" id="PTHR12499:SF0">
    <property type="entry name" value="OPTIC ATROPHY 3 PROTEIN"/>
    <property type="match status" value="1"/>
</dbReference>
<name>A0ABM1DRQ6_PRICU</name>
<dbReference type="Pfam" id="PF07047">
    <property type="entry name" value="OPA3"/>
    <property type="match status" value="1"/>
</dbReference>